<dbReference type="NCBIfam" id="TIGR00077">
    <property type="entry name" value="lspA"/>
    <property type="match status" value="1"/>
</dbReference>
<evidence type="ECO:0000256" key="3">
    <source>
        <dbReference type="ARBA" id="ARBA00022670"/>
    </source>
</evidence>
<comment type="pathway">
    <text evidence="9">Protein modification; lipoprotein biosynthesis (signal peptide cleavage).</text>
</comment>
<proteinExistence type="inferred from homology"/>
<dbReference type="Proteomes" id="UP001185659">
    <property type="component" value="Unassembled WGS sequence"/>
</dbReference>
<dbReference type="HAMAP" id="MF_00161">
    <property type="entry name" value="LspA"/>
    <property type="match status" value="1"/>
</dbReference>
<comment type="caution">
    <text evidence="12">The sequence shown here is derived from an EMBL/GenBank/DDBJ whole genome shotgun (WGS) entry which is preliminary data.</text>
</comment>
<keyword evidence="8 9" id="KW-0472">Membrane</keyword>
<feature type="transmembrane region" description="Helical" evidence="9">
    <location>
        <begin position="89"/>
        <end position="107"/>
    </location>
</feature>
<feature type="active site" evidence="9">
    <location>
        <position position="135"/>
    </location>
</feature>
<keyword evidence="5 9" id="KW-0064">Aspartyl protease</keyword>
<dbReference type="EMBL" id="JAWLIP010000005">
    <property type="protein sequence ID" value="MDV6227080.1"/>
    <property type="molecule type" value="Genomic_DNA"/>
</dbReference>
<evidence type="ECO:0000256" key="4">
    <source>
        <dbReference type="ARBA" id="ARBA00022692"/>
    </source>
</evidence>
<evidence type="ECO:0000256" key="1">
    <source>
        <dbReference type="ARBA" id="ARBA00006139"/>
    </source>
</evidence>
<dbReference type="Pfam" id="PF01252">
    <property type="entry name" value="Peptidase_A8"/>
    <property type="match status" value="1"/>
</dbReference>
<dbReference type="PANTHER" id="PTHR33695:SF1">
    <property type="entry name" value="LIPOPROTEIN SIGNAL PEPTIDASE"/>
    <property type="match status" value="1"/>
</dbReference>
<evidence type="ECO:0000256" key="11">
    <source>
        <dbReference type="RuleBase" id="RU004181"/>
    </source>
</evidence>
<dbReference type="EC" id="3.4.23.36" evidence="9"/>
<protein>
    <recommendedName>
        <fullName evidence="9">Lipoprotein signal peptidase</fullName>
        <ecNumber evidence="9">3.4.23.36</ecNumber>
    </recommendedName>
    <alternativeName>
        <fullName evidence="9">Prolipoprotein signal peptidase</fullName>
    </alternativeName>
    <alternativeName>
        <fullName evidence="9">Signal peptidase II</fullName>
        <shortName evidence="9">SPase II</shortName>
    </alternativeName>
</protein>
<comment type="similarity">
    <text evidence="1 9 11">Belongs to the peptidase A8 family.</text>
</comment>
<accession>A0ABU4ALF7</accession>
<evidence type="ECO:0000256" key="9">
    <source>
        <dbReference type="HAMAP-Rule" id="MF_00161"/>
    </source>
</evidence>
<name>A0ABU4ALF7_9HYPH</name>
<sequence>MSMRSIGFYGLLIALFALADQVVKELVETMMPLHERIDLLPFLSLLHSRNTGIAFSMFSGMSGIGLSIVMAGVILFIGYLALRTGASQTWARLGFALILGGAVGNLIDRLTLGFVTDYIYFHTPVWSFAIFNLADVFITVGAGLVILEEFLDWRRGRPGRSGGEARPD</sequence>
<evidence type="ECO:0000313" key="13">
    <source>
        <dbReference type="Proteomes" id="UP001185659"/>
    </source>
</evidence>
<feature type="active site" evidence="9">
    <location>
        <position position="117"/>
    </location>
</feature>
<keyword evidence="6 9" id="KW-0378">Hydrolase</keyword>
<dbReference type="PANTHER" id="PTHR33695">
    <property type="entry name" value="LIPOPROTEIN SIGNAL PEPTIDASE"/>
    <property type="match status" value="1"/>
</dbReference>
<evidence type="ECO:0000256" key="5">
    <source>
        <dbReference type="ARBA" id="ARBA00022750"/>
    </source>
</evidence>
<feature type="transmembrane region" description="Helical" evidence="9">
    <location>
        <begin position="127"/>
        <end position="147"/>
    </location>
</feature>
<dbReference type="PRINTS" id="PR00781">
    <property type="entry name" value="LIPOSIGPTASE"/>
</dbReference>
<comment type="catalytic activity">
    <reaction evidence="9 10">
        <text>Release of signal peptides from bacterial membrane prolipoproteins. Hydrolyzes -Xaa-Yaa-Zaa-|-(S,diacylglyceryl)Cys-, in which Xaa is hydrophobic (preferably Leu), and Yaa (Ala or Ser) and Zaa (Gly or Ala) have small, neutral side chains.</text>
        <dbReference type="EC" id="3.4.23.36"/>
    </reaction>
</comment>
<comment type="function">
    <text evidence="9 10">This protein specifically catalyzes the removal of signal peptides from prolipoproteins.</text>
</comment>
<gene>
    <name evidence="9 12" type="primary">lspA</name>
    <name evidence="12" type="ORF">R2G56_12350</name>
</gene>
<organism evidence="12 13">
    <name type="scientific">Nitratireductor aquimarinus</name>
    <dbReference type="NCBI Taxonomy" id="889300"/>
    <lineage>
        <taxon>Bacteria</taxon>
        <taxon>Pseudomonadati</taxon>
        <taxon>Pseudomonadota</taxon>
        <taxon>Alphaproteobacteria</taxon>
        <taxon>Hyphomicrobiales</taxon>
        <taxon>Phyllobacteriaceae</taxon>
        <taxon>Nitratireductor</taxon>
    </lineage>
</organism>
<keyword evidence="13" id="KW-1185">Reference proteome</keyword>
<keyword evidence="7 9" id="KW-1133">Transmembrane helix</keyword>
<dbReference type="RefSeq" id="WP_113153944.1">
    <property type="nucleotide sequence ID" value="NZ_CP177239.1"/>
</dbReference>
<keyword evidence="2 9" id="KW-1003">Cell membrane</keyword>
<comment type="caution">
    <text evidence="9">Lacks conserved residue(s) required for the propagation of feature annotation.</text>
</comment>
<keyword evidence="4 9" id="KW-0812">Transmembrane</keyword>
<evidence type="ECO:0000256" key="7">
    <source>
        <dbReference type="ARBA" id="ARBA00022989"/>
    </source>
</evidence>
<evidence type="ECO:0000256" key="6">
    <source>
        <dbReference type="ARBA" id="ARBA00022801"/>
    </source>
</evidence>
<evidence type="ECO:0000313" key="12">
    <source>
        <dbReference type="EMBL" id="MDV6227080.1"/>
    </source>
</evidence>
<reference evidence="12 13" key="1">
    <citation type="submission" date="2023-10" db="EMBL/GenBank/DDBJ databases">
        <authorList>
            <person name="Venkata Ramana C."/>
            <person name="Sasikala C."/>
            <person name="Dhurka M."/>
        </authorList>
    </citation>
    <scope>NUCLEOTIDE SEQUENCE [LARGE SCALE GENOMIC DNA]</scope>
    <source>
        <strain evidence="12 13">KCTC 32151</strain>
    </source>
</reference>
<feature type="transmembrane region" description="Helical" evidence="9">
    <location>
        <begin position="53"/>
        <end position="82"/>
    </location>
</feature>
<comment type="subcellular location">
    <subcellularLocation>
        <location evidence="9">Cell membrane</location>
        <topology evidence="9">Multi-pass membrane protein</topology>
    </subcellularLocation>
</comment>
<dbReference type="PROSITE" id="PS00855">
    <property type="entry name" value="SPASE_II"/>
    <property type="match status" value="1"/>
</dbReference>
<keyword evidence="3 9" id="KW-0645">Protease</keyword>
<evidence type="ECO:0000256" key="2">
    <source>
        <dbReference type="ARBA" id="ARBA00022475"/>
    </source>
</evidence>
<dbReference type="GO" id="GO:0004190">
    <property type="term" value="F:aspartic-type endopeptidase activity"/>
    <property type="evidence" value="ECO:0007669"/>
    <property type="project" value="UniProtKB-EC"/>
</dbReference>
<evidence type="ECO:0000256" key="10">
    <source>
        <dbReference type="RuleBase" id="RU000594"/>
    </source>
</evidence>
<evidence type="ECO:0000256" key="8">
    <source>
        <dbReference type="ARBA" id="ARBA00023136"/>
    </source>
</evidence>
<dbReference type="InterPro" id="IPR001872">
    <property type="entry name" value="Peptidase_A8"/>
</dbReference>